<dbReference type="NCBIfam" id="NF008712">
    <property type="entry name" value="PRK11715.1-1"/>
    <property type="match status" value="1"/>
</dbReference>
<keyword evidence="1" id="KW-0812">Transmembrane</keyword>
<proteinExistence type="predicted"/>
<protein>
    <submittedName>
        <fullName evidence="2">Inner membrane protein CreD</fullName>
    </submittedName>
</protein>
<dbReference type="PANTHER" id="PTHR30092:SF0">
    <property type="entry name" value="INNER MEMBRANE PROTEIN CRED"/>
    <property type="match status" value="1"/>
</dbReference>
<dbReference type="AlphaFoldDB" id="A0A2X2RWP2"/>
<dbReference type="RefSeq" id="WP_128091839.1">
    <property type="nucleotide sequence ID" value="NZ_UARG01000017.1"/>
</dbReference>
<dbReference type="EMBL" id="UARG01000017">
    <property type="protein sequence ID" value="SQA78835.1"/>
    <property type="molecule type" value="Genomic_DNA"/>
</dbReference>
<keyword evidence="1" id="KW-0472">Membrane</keyword>
<dbReference type="PANTHER" id="PTHR30092">
    <property type="entry name" value="INNER MEMBRANE PROTEIN CRED"/>
    <property type="match status" value="1"/>
</dbReference>
<keyword evidence="1" id="KW-1133">Transmembrane helix</keyword>
<feature type="transmembrane region" description="Helical" evidence="1">
    <location>
        <begin position="316"/>
        <end position="335"/>
    </location>
</feature>
<feature type="transmembrane region" description="Helical" evidence="1">
    <location>
        <begin position="341"/>
        <end position="362"/>
    </location>
</feature>
<dbReference type="GO" id="GO:0005886">
    <property type="term" value="C:plasma membrane"/>
    <property type="evidence" value="ECO:0007669"/>
    <property type="project" value="TreeGrafter"/>
</dbReference>
<feature type="transmembrane region" description="Helical" evidence="1">
    <location>
        <begin position="20"/>
        <end position="41"/>
    </location>
</feature>
<accession>A0A2X2RWP2</accession>
<feature type="transmembrane region" description="Helical" evidence="1">
    <location>
        <begin position="419"/>
        <end position="439"/>
    </location>
</feature>
<dbReference type="InterPro" id="IPR010364">
    <property type="entry name" value="Uncharacterised_IM_CreD"/>
</dbReference>
<feature type="transmembrane region" description="Helical" evidence="1">
    <location>
        <begin position="369"/>
        <end position="389"/>
    </location>
</feature>
<reference evidence="2 3" key="1">
    <citation type="submission" date="2018-06" db="EMBL/GenBank/DDBJ databases">
        <authorList>
            <consortium name="Pathogen Informatics"/>
            <person name="Doyle S."/>
        </authorList>
    </citation>
    <scope>NUCLEOTIDE SEQUENCE [LARGE SCALE GENOMIC DNA]</scope>
    <source>
        <strain evidence="2 3">NCTC11546</strain>
    </source>
</reference>
<evidence type="ECO:0000313" key="2">
    <source>
        <dbReference type="EMBL" id="SQA78835.1"/>
    </source>
</evidence>
<sequence>MYPEKPSTTSNVWQSNTFRLVLIGALTLVLLIPLLLVQNLVRERKERQQEVINEIDSKWGREVFFYGPILKIPYKVYSDKNKNAFETQYAYFFPEELKNTSNVKTEVKKRNNYESVVFNASMDFTGSYVAPNFIAKGIPNEDISWDKATILIRTTNLASIKNGVSIQLGNKDYTFEPIYEQKDDEDYYYENDSKANEVASLETGFINYQEFLANPSFSFTVQYDGSKKIAIVPIGKTTESTLTSNWANPSFTGSFLPYTKQINGNGFNASWKVLHINRPFAQQSFGSLPNISQYTYDVDFIIPVDQYQQNERATKYGYLVIFLTFLIFFLIQSISKIKIHIFQYSMIGLALVLFYTLLISITEHSSFSFAYFISSVMTVGLISLYSVSILKNKKFPTFIGLSLAALYGFIYVIIQLESYALLVGSIGLFTILAIVMYVSRKVEWSDSGK</sequence>
<organism evidence="2 3">
    <name type="scientific">Capnocytophaga ochracea</name>
    <dbReference type="NCBI Taxonomy" id="1018"/>
    <lineage>
        <taxon>Bacteria</taxon>
        <taxon>Pseudomonadati</taxon>
        <taxon>Bacteroidota</taxon>
        <taxon>Flavobacteriia</taxon>
        <taxon>Flavobacteriales</taxon>
        <taxon>Flavobacteriaceae</taxon>
        <taxon>Capnocytophaga</taxon>
    </lineage>
</organism>
<name>A0A2X2RWP2_CAPOC</name>
<feature type="transmembrane region" description="Helical" evidence="1">
    <location>
        <begin position="395"/>
        <end position="414"/>
    </location>
</feature>
<dbReference type="PIRSF" id="PIRSF004548">
    <property type="entry name" value="CreD"/>
    <property type="match status" value="1"/>
</dbReference>
<gene>
    <name evidence="2" type="primary">creD</name>
    <name evidence="2" type="ORF">NCTC11546_02084</name>
</gene>
<dbReference type="Proteomes" id="UP000249891">
    <property type="component" value="Unassembled WGS sequence"/>
</dbReference>
<evidence type="ECO:0000256" key="1">
    <source>
        <dbReference type="SAM" id="Phobius"/>
    </source>
</evidence>
<dbReference type="Pfam" id="PF06123">
    <property type="entry name" value="CreD"/>
    <property type="match status" value="1"/>
</dbReference>
<evidence type="ECO:0000313" key="3">
    <source>
        <dbReference type="Proteomes" id="UP000249891"/>
    </source>
</evidence>